<evidence type="ECO:0000256" key="1">
    <source>
        <dbReference type="SAM" id="MobiDB-lite"/>
    </source>
</evidence>
<gene>
    <name evidence="2" type="ORF">PGLA1383_LOCUS13436</name>
</gene>
<evidence type="ECO:0000313" key="2">
    <source>
        <dbReference type="EMBL" id="CAE8594914.1"/>
    </source>
</evidence>
<dbReference type="AlphaFoldDB" id="A0A813DZ89"/>
<organism evidence="2 3">
    <name type="scientific">Polarella glacialis</name>
    <name type="common">Dinoflagellate</name>
    <dbReference type="NCBI Taxonomy" id="89957"/>
    <lineage>
        <taxon>Eukaryota</taxon>
        <taxon>Sar</taxon>
        <taxon>Alveolata</taxon>
        <taxon>Dinophyceae</taxon>
        <taxon>Suessiales</taxon>
        <taxon>Suessiaceae</taxon>
        <taxon>Polarella</taxon>
    </lineage>
</organism>
<evidence type="ECO:0000313" key="3">
    <source>
        <dbReference type="Proteomes" id="UP000654075"/>
    </source>
</evidence>
<accession>A0A813DZ89</accession>
<comment type="caution">
    <text evidence="2">The sequence shown here is derived from an EMBL/GenBank/DDBJ whole genome shotgun (WGS) entry which is preliminary data.</text>
</comment>
<dbReference type="Proteomes" id="UP000654075">
    <property type="component" value="Unassembled WGS sequence"/>
</dbReference>
<feature type="region of interest" description="Disordered" evidence="1">
    <location>
        <begin position="63"/>
        <end position="98"/>
    </location>
</feature>
<feature type="non-terminal residue" evidence="2">
    <location>
        <position position="1"/>
    </location>
</feature>
<reference evidence="2" key="1">
    <citation type="submission" date="2021-02" db="EMBL/GenBank/DDBJ databases">
        <authorList>
            <person name="Dougan E. K."/>
            <person name="Rhodes N."/>
            <person name="Thang M."/>
            <person name="Chan C."/>
        </authorList>
    </citation>
    <scope>NUCLEOTIDE SEQUENCE</scope>
</reference>
<keyword evidence="3" id="KW-1185">Reference proteome</keyword>
<name>A0A813DZ89_POLGL</name>
<protein>
    <submittedName>
        <fullName evidence="2">Uncharacterized protein</fullName>
    </submittedName>
</protein>
<sequence>ATCNGHAIGDEVQVFSKSACTWVDGVVVRLDAVRKELTVEYGDRIRSVSLVAGDLEAYFRPSKSPGRTVAGMSQASRPGPRAAEVAPPPFQPSPATATGSPYPFRYPEQQKIASIQYPVQQMIVMQGPQAAPLASGASLPHAYAQPGLPAAFRSPVSGAVGYAVAPQVFMQGPAALQPPVRVVGGPIFR</sequence>
<dbReference type="EMBL" id="CAJNNV010007424">
    <property type="protein sequence ID" value="CAE8594914.1"/>
    <property type="molecule type" value="Genomic_DNA"/>
</dbReference>
<proteinExistence type="predicted"/>